<dbReference type="Pfam" id="PF00732">
    <property type="entry name" value="GMC_oxred_N"/>
    <property type="match status" value="1"/>
</dbReference>
<dbReference type="GO" id="GO:0016614">
    <property type="term" value="F:oxidoreductase activity, acting on CH-OH group of donors"/>
    <property type="evidence" value="ECO:0007669"/>
    <property type="project" value="InterPro"/>
</dbReference>
<keyword evidence="4" id="KW-0560">Oxidoreductase</keyword>
<feature type="domain" description="Glucose-methanol-choline oxidoreductase N-terminal" evidence="5">
    <location>
        <begin position="80"/>
        <end position="191"/>
    </location>
</feature>
<name>A0A0F9JIN6_9ZZZZ</name>
<evidence type="ECO:0000256" key="1">
    <source>
        <dbReference type="ARBA" id="ARBA00010790"/>
    </source>
</evidence>
<dbReference type="PANTHER" id="PTHR46056:SF12">
    <property type="entry name" value="LONG-CHAIN-ALCOHOL OXIDASE"/>
    <property type="match status" value="1"/>
</dbReference>
<gene>
    <name evidence="6" type="ORF">LCGC14_1523880</name>
</gene>
<feature type="non-terminal residue" evidence="6">
    <location>
        <position position="191"/>
    </location>
</feature>
<evidence type="ECO:0000259" key="5">
    <source>
        <dbReference type="Pfam" id="PF00732"/>
    </source>
</evidence>
<dbReference type="GO" id="GO:0050660">
    <property type="term" value="F:flavin adenine dinucleotide binding"/>
    <property type="evidence" value="ECO:0007669"/>
    <property type="project" value="InterPro"/>
</dbReference>
<reference evidence="6" key="1">
    <citation type="journal article" date="2015" name="Nature">
        <title>Complex archaea that bridge the gap between prokaryotes and eukaryotes.</title>
        <authorList>
            <person name="Spang A."/>
            <person name="Saw J.H."/>
            <person name="Jorgensen S.L."/>
            <person name="Zaremba-Niedzwiedzka K."/>
            <person name="Martijn J."/>
            <person name="Lind A.E."/>
            <person name="van Eijk R."/>
            <person name="Schleper C."/>
            <person name="Guy L."/>
            <person name="Ettema T.J."/>
        </authorList>
    </citation>
    <scope>NUCLEOTIDE SEQUENCE</scope>
</reference>
<accession>A0A0F9JIN6</accession>
<dbReference type="EMBL" id="LAZR01011343">
    <property type="protein sequence ID" value="KKM62216.1"/>
    <property type="molecule type" value="Genomic_DNA"/>
</dbReference>
<organism evidence="6">
    <name type="scientific">marine sediment metagenome</name>
    <dbReference type="NCBI Taxonomy" id="412755"/>
    <lineage>
        <taxon>unclassified sequences</taxon>
        <taxon>metagenomes</taxon>
        <taxon>ecological metagenomes</taxon>
    </lineage>
</organism>
<protein>
    <recommendedName>
        <fullName evidence="5">Glucose-methanol-choline oxidoreductase N-terminal domain-containing protein</fullName>
    </recommendedName>
</protein>
<dbReference type="SUPFAM" id="SSF51905">
    <property type="entry name" value="FAD/NAD(P)-binding domain"/>
    <property type="match status" value="1"/>
</dbReference>
<dbReference type="Gene3D" id="3.50.50.60">
    <property type="entry name" value="FAD/NAD(P)-binding domain"/>
    <property type="match status" value="1"/>
</dbReference>
<comment type="caution">
    <text evidence="6">The sequence shown here is derived from an EMBL/GenBank/DDBJ whole genome shotgun (WGS) entry which is preliminary data.</text>
</comment>
<evidence type="ECO:0000256" key="2">
    <source>
        <dbReference type="ARBA" id="ARBA00022630"/>
    </source>
</evidence>
<dbReference type="AlphaFoldDB" id="A0A0F9JIN6"/>
<dbReference type="InterPro" id="IPR036188">
    <property type="entry name" value="FAD/NAD-bd_sf"/>
</dbReference>
<keyword evidence="2" id="KW-0285">Flavoprotein</keyword>
<evidence type="ECO:0000256" key="4">
    <source>
        <dbReference type="ARBA" id="ARBA00023002"/>
    </source>
</evidence>
<evidence type="ECO:0000313" key="6">
    <source>
        <dbReference type="EMBL" id="KKM62216.1"/>
    </source>
</evidence>
<sequence>MSFTDRIAQGLESGWNVTDGATLTENQTVEADVVIVGTGAGGGTTAEILAKSGLSVILVEEGRLYYQKDFKMDELTSYGNLYQEAMSRTTKDGAIAILQGRCVGGSTTVNWTSSFRTPEATLNYWGQRFGLEALSPEAMAPWFEGREVRHSISPWDMEPNLNNDVLRQGCEKLGYSWQIIPRNVKGCWNLG</sequence>
<evidence type="ECO:0000256" key="3">
    <source>
        <dbReference type="ARBA" id="ARBA00022827"/>
    </source>
</evidence>
<comment type="similarity">
    <text evidence="1">Belongs to the GMC oxidoreductase family.</text>
</comment>
<dbReference type="PANTHER" id="PTHR46056">
    <property type="entry name" value="LONG-CHAIN-ALCOHOL OXIDASE"/>
    <property type="match status" value="1"/>
</dbReference>
<proteinExistence type="inferred from homology"/>
<dbReference type="InterPro" id="IPR000172">
    <property type="entry name" value="GMC_OxRdtase_N"/>
</dbReference>
<keyword evidence="3" id="KW-0274">FAD</keyword>